<feature type="region of interest" description="Disordered" evidence="1">
    <location>
        <begin position="118"/>
        <end position="138"/>
    </location>
</feature>
<evidence type="ECO:0000313" key="3">
    <source>
        <dbReference type="Proteomes" id="UP001281410"/>
    </source>
</evidence>
<keyword evidence="3" id="KW-1185">Reference proteome</keyword>
<evidence type="ECO:0000256" key="1">
    <source>
        <dbReference type="SAM" id="MobiDB-lite"/>
    </source>
</evidence>
<proteinExistence type="predicted"/>
<evidence type="ECO:0000313" key="2">
    <source>
        <dbReference type="EMBL" id="KAK3195655.1"/>
    </source>
</evidence>
<organism evidence="2 3">
    <name type="scientific">Dipteronia sinensis</name>
    <dbReference type="NCBI Taxonomy" id="43782"/>
    <lineage>
        <taxon>Eukaryota</taxon>
        <taxon>Viridiplantae</taxon>
        <taxon>Streptophyta</taxon>
        <taxon>Embryophyta</taxon>
        <taxon>Tracheophyta</taxon>
        <taxon>Spermatophyta</taxon>
        <taxon>Magnoliopsida</taxon>
        <taxon>eudicotyledons</taxon>
        <taxon>Gunneridae</taxon>
        <taxon>Pentapetalae</taxon>
        <taxon>rosids</taxon>
        <taxon>malvids</taxon>
        <taxon>Sapindales</taxon>
        <taxon>Sapindaceae</taxon>
        <taxon>Hippocastanoideae</taxon>
        <taxon>Acereae</taxon>
        <taxon>Dipteronia</taxon>
    </lineage>
</organism>
<protein>
    <submittedName>
        <fullName evidence="2">Uncharacterized protein</fullName>
    </submittedName>
</protein>
<dbReference type="Proteomes" id="UP001281410">
    <property type="component" value="Unassembled WGS sequence"/>
</dbReference>
<feature type="compositionally biased region" description="Basic and acidic residues" evidence="1">
    <location>
        <begin position="120"/>
        <end position="130"/>
    </location>
</feature>
<comment type="caution">
    <text evidence="2">The sequence shown here is derived from an EMBL/GenBank/DDBJ whole genome shotgun (WGS) entry which is preliminary data.</text>
</comment>
<gene>
    <name evidence="2" type="ORF">Dsin_026965</name>
</gene>
<reference evidence="2" key="1">
    <citation type="journal article" date="2023" name="Plant J.">
        <title>Genome sequences and population genomics provide insights into the demographic history, inbreeding, and mutation load of two 'living fossil' tree species of Dipteronia.</title>
        <authorList>
            <person name="Feng Y."/>
            <person name="Comes H.P."/>
            <person name="Chen J."/>
            <person name="Zhu S."/>
            <person name="Lu R."/>
            <person name="Zhang X."/>
            <person name="Li P."/>
            <person name="Qiu J."/>
            <person name="Olsen K.M."/>
            <person name="Qiu Y."/>
        </authorList>
    </citation>
    <scope>NUCLEOTIDE SEQUENCE</scope>
    <source>
        <strain evidence="2">NBL</strain>
    </source>
</reference>
<dbReference type="AlphaFoldDB" id="A0AAD9ZYU2"/>
<dbReference type="EMBL" id="JANJYJ010000008">
    <property type="protein sequence ID" value="KAK3195655.1"/>
    <property type="molecule type" value="Genomic_DNA"/>
</dbReference>
<sequence length="162" mass="18411">MAVRSAAAPSEAVTGFDEMVSRAQRKYYMLGRKRVGLLRFMRFLLGIELNKKRLRKSFAVTQKNGGTGMKDLMDGMGLGMLIEQEPSEEEKQAWNVKATEAMEAYKKELEEYNNSIAAATDDKQQPHKELAEEEEHTTTNTIARMPNQRRISLSVSMTVEYV</sequence>
<name>A0AAD9ZYU2_9ROSI</name>
<accession>A0AAD9ZYU2</accession>